<accession>A0A163X843</accession>
<name>A0A163X843_9FLAO</name>
<proteinExistence type="predicted"/>
<protein>
    <submittedName>
        <fullName evidence="1">Uncharacterized protein</fullName>
    </submittedName>
</protein>
<dbReference type="EMBL" id="LQNU01000071">
    <property type="protein sequence ID" value="KZE77467.1"/>
    <property type="molecule type" value="Genomic_DNA"/>
</dbReference>
<reference evidence="1 2" key="1">
    <citation type="submission" date="2016-01" db="EMBL/GenBank/DDBJ databases">
        <title>Whole genome sequencing of Myroides marinus L41.</title>
        <authorList>
            <person name="Hong K.W."/>
        </authorList>
    </citation>
    <scope>NUCLEOTIDE SEQUENCE [LARGE SCALE GENOMIC DNA]</scope>
    <source>
        <strain evidence="1 2">L41</strain>
    </source>
</reference>
<gene>
    <name evidence="1" type="ORF">AV926_14410</name>
</gene>
<organism evidence="1 2">
    <name type="scientific">Myroides marinus</name>
    <dbReference type="NCBI Taxonomy" id="703342"/>
    <lineage>
        <taxon>Bacteria</taxon>
        <taxon>Pseudomonadati</taxon>
        <taxon>Bacteroidota</taxon>
        <taxon>Flavobacteriia</taxon>
        <taxon>Flavobacteriales</taxon>
        <taxon>Flavobacteriaceae</taxon>
        <taxon>Myroides</taxon>
    </lineage>
</organism>
<comment type="caution">
    <text evidence="1">The sequence shown here is derived from an EMBL/GenBank/DDBJ whole genome shotgun (WGS) entry which is preliminary data.</text>
</comment>
<sequence length="148" mass="17322">MSSVRKEPILLTLNAEKTTFKKDNINSYSYITQSIKKDNNIVSEVTLSSIINDNTASFTFEITKILTSLNPDTKYLEMNNAEELIEYITQKYEKSQKIREKTKQPPLQSIANFTFTNLIIKDNRDKENIKYYQTKNHSNTFSILCKRY</sequence>
<dbReference type="AlphaFoldDB" id="A0A163X843"/>
<dbReference type="Proteomes" id="UP000076630">
    <property type="component" value="Unassembled WGS sequence"/>
</dbReference>
<keyword evidence="2" id="KW-1185">Reference proteome</keyword>
<evidence type="ECO:0000313" key="2">
    <source>
        <dbReference type="Proteomes" id="UP000076630"/>
    </source>
</evidence>
<evidence type="ECO:0000313" key="1">
    <source>
        <dbReference type="EMBL" id="KZE77467.1"/>
    </source>
</evidence>